<proteinExistence type="inferred from homology"/>
<gene>
    <name evidence="6" type="primary">LOC106744221</name>
</gene>
<dbReference type="PANTHER" id="PTHR19960:SF7">
    <property type="entry name" value="TEKTIN"/>
    <property type="match status" value="1"/>
</dbReference>
<dbReference type="Proteomes" id="UP000515204">
    <property type="component" value="Unplaced"/>
</dbReference>
<reference evidence="6" key="1">
    <citation type="submission" date="2025-08" db="UniProtKB">
        <authorList>
            <consortium name="RefSeq"/>
        </authorList>
    </citation>
    <scope>IDENTIFICATION</scope>
</reference>
<feature type="coiled-coil region" evidence="4">
    <location>
        <begin position="280"/>
        <end position="314"/>
    </location>
</feature>
<dbReference type="GO" id="GO:0060294">
    <property type="term" value="P:cilium movement involved in cell motility"/>
    <property type="evidence" value="ECO:0007669"/>
    <property type="project" value="UniProtKB-UniRule"/>
</dbReference>
<protein>
    <recommendedName>
        <fullName evidence="3">Tektin</fullName>
    </recommendedName>
</protein>
<dbReference type="GO" id="GO:0005634">
    <property type="term" value="C:nucleus"/>
    <property type="evidence" value="ECO:0007669"/>
    <property type="project" value="TreeGrafter"/>
</dbReference>
<dbReference type="KEGG" id="dqu:106744221"/>
<accession>A0A6P3X7Q6</accession>
<dbReference type="InterPro" id="IPR000435">
    <property type="entry name" value="Tektins"/>
</dbReference>
<evidence type="ECO:0000256" key="4">
    <source>
        <dbReference type="SAM" id="Coils"/>
    </source>
</evidence>
<evidence type="ECO:0000313" key="5">
    <source>
        <dbReference type="Proteomes" id="UP000515204"/>
    </source>
</evidence>
<keyword evidence="3" id="KW-0282">Flagellum</keyword>
<keyword evidence="2" id="KW-0963">Cytoplasm</keyword>
<dbReference type="InterPro" id="IPR048256">
    <property type="entry name" value="Tektin-like"/>
</dbReference>
<comment type="similarity">
    <text evidence="1 3">Belongs to the tektin family.</text>
</comment>
<dbReference type="GO" id="GO:0015630">
    <property type="term" value="C:microtubule cytoskeleton"/>
    <property type="evidence" value="ECO:0007669"/>
    <property type="project" value="UniProtKB-UniRule"/>
</dbReference>
<sequence length="438" mass="51382">MAKFVSTYEKPSPHISLPDWHAKQWELRQSSDTRRSEACRLRDFSRSVRLETDARTKWDADINNDRLADRVTELSRWRNDLEDLMRQLLLEIRSLSNEKSNVEREIENMNYLLQVVSECISMRDRRRRTELTYDEADIQLKKELCVVANIQDAFIKRAQTAWEKLNHLENLRFDLSVDVQDKNEAIQIDGENLALDRAGSNISYKPTLPIGEKTRSITYAMWLDRCHRVKTSIRDKMGDSRSFREATRAMREHAWNDIRAQQDATDYTLRKRIYHTQKARNELDWQKLKVQNEMEALMKEISRLEEALAKKMDVTKCAETRLENRTYRPGHEHCADEVETGLRGEIQQLRQTKENLIGAVENAKTSHNGLESLLTRIDHELDDKQHSMNIDVMCLDSRAILKTGDRARLPNETDRNIVLTRMEQEIPLESQVQRTASC</sequence>
<dbReference type="PANTHER" id="PTHR19960">
    <property type="entry name" value="TEKTIN"/>
    <property type="match status" value="1"/>
</dbReference>
<evidence type="ECO:0000256" key="3">
    <source>
        <dbReference type="RuleBase" id="RU367040"/>
    </source>
</evidence>
<dbReference type="RefSeq" id="XP_014474280.1">
    <property type="nucleotide sequence ID" value="XM_014618794.1"/>
</dbReference>
<feature type="coiled-coil region" evidence="4">
    <location>
        <begin position="78"/>
        <end position="112"/>
    </location>
</feature>
<keyword evidence="4" id="KW-0175">Coiled coil</keyword>
<dbReference type="OrthoDB" id="440745at2759"/>
<organism evidence="5 6">
    <name type="scientific">Dinoponera quadriceps</name>
    <name type="common">South American ant</name>
    <dbReference type="NCBI Taxonomy" id="609295"/>
    <lineage>
        <taxon>Eukaryota</taxon>
        <taxon>Metazoa</taxon>
        <taxon>Ecdysozoa</taxon>
        <taxon>Arthropoda</taxon>
        <taxon>Hexapoda</taxon>
        <taxon>Insecta</taxon>
        <taxon>Pterygota</taxon>
        <taxon>Neoptera</taxon>
        <taxon>Endopterygota</taxon>
        <taxon>Hymenoptera</taxon>
        <taxon>Apocrita</taxon>
        <taxon>Aculeata</taxon>
        <taxon>Formicoidea</taxon>
        <taxon>Formicidae</taxon>
        <taxon>Ponerinae</taxon>
        <taxon>Ponerini</taxon>
        <taxon>Dinoponera</taxon>
    </lineage>
</organism>
<dbReference type="GeneID" id="106744221"/>
<keyword evidence="3" id="KW-0969">Cilium</keyword>
<evidence type="ECO:0000256" key="2">
    <source>
        <dbReference type="ARBA" id="ARBA00022490"/>
    </source>
</evidence>
<dbReference type="Pfam" id="PF03148">
    <property type="entry name" value="Tektin"/>
    <property type="match status" value="1"/>
</dbReference>
<evidence type="ECO:0000256" key="1">
    <source>
        <dbReference type="ARBA" id="ARBA00007209"/>
    </source>
</evidence>
<evidence type="ECO:0000313" key="6">
    <source>
        <dbReference type="RefSeq" id="XP_014474280.1"/>
    </source>
</evidence>
<name>A0A6P3X7Q6_DINQU</name>
<dbReference type="AlphaFoldDB" id="A0A6P3X7Q6"/>
<dbReference type="GO" id="GO:0060271">
    <property type="term" value="P:cilium assembly"/>
    <property type="evidence" value="ECO:0007669"/>
    <property type="project" value="UniProtKB-UniRule"/>
</dbReference>
<comment type="subcellular location">
    <subcellularLocation>
        <location evidence="3">Cytoplasm</location>
        <location evidence="3">Cytoskeleton</location>
        <location evidence="3">Cilium axoneme</location>
    </subcellularLocation>
</comment>
<keyword evidence="5" id="KW-1185">Reference proteome</keyword>
<dbReference type="GO" id="GO:0005930">
    <property type="term" value="C:axoneme"/>
    <property type="evidence" value="ECO:0007669"/>
    <property type="project" value="UniProtKB-SubCell"/>
</dbReference>
<keyword evidence="3" id="KW-0966">Cell projection</keyword>